<reference evidence="2" key="1">
    <citation type="submission" date="2018-01" db="EMBL/GenBank/DDBJ databases">
        <authorList>
            <person name="Mao J.F."/>
        </authorList>
    </citation>
    <scope>NUCLEOTIDE SEQUENCE</scope>
    <source>
        <strain evidence="2">Huo1</strain>
        <tissue evidence="2">Leaf</tissue>
    </source>
</reference>
<accession>A0A8X8X4J0</accession>
<feature type="region of interest" description="Disordered" evidence="1">
    <location>
        <begin position="132"/>
        <end position="170"/>
    </location>
</feature>
<dbReference type="PANTHER" id="PTHR21277">
    <property type="entry name" value="TRANSCRIPTIONAL ADAPTER 1"/>
    <property type="match status" value="1"/>
</dbReference>
<keyword evidence="3" id="KW-1185">Reference proteome</keyword>
<protein>
    <recommendedName>
        <fullName evidence="4">Transcriptional coactivator Hfi1/Transcriptional adapter 1</fullName>
    </recommendedName>
</protein>
<dbReference type="Pfam" id="PF12767">
    <property type="entry name" value="SAGA-Tad1"/>
    <property type="match status" value="1"/>
</dbReference>
<dbReference type="CDD" id="cd22933">
    <property type="entry name" value="HFD_HFI1"/>
    <property type="match status" value="1"/>
</dbReference>
<dbReference type="InterPro" id="IPR024738">
    <property type="entry name" value="Hfi1/Tada1"/>
</dbReference>
<dbReference type="EMBL" id="PNBA02000012">
    <property type="protein sequence ID" value="KAG6406645.1"/>
    <property type="molecule type" value="Genomic_DNA"/>
</dbReference>
<reference evidence="2" key="2">
    <citation type="submission" date="2020-08" db="EMBL/GenBank/DDBJ databases">
        <title>Plant Genome Project.</title>
        <authorList>
            <person name="Zhang R.-G."/>
        </authorList>
    </citation>
    <scope>NUCLEOTIDE SEQUENCE</scope>
    <source>
        <strain evidence="2">Huo1</strain>
        <tissue evidence="2">Leaf</tissue>
    </source>
</reference>
<evidence type="ECO:0000313" key="2">
    <source>
        <dbReference type="EMBL" id="KAG6406645.1"/>
    </source>
</evidence>
<sequence length="348" mass="38996">MSVDYVSILKLWKLIILVRFLFELKMVASFTRVDTLELKDVIYQKIGHERAHKYFDQLKRFLSLKLSKVEFNRSCVQTIGRENVCLHNRLIRSIAQNACQARIPPQKARKIEGMSVKVANGYQRNSLQSLYGDAFPQSPRKCRSPVSRDRKLRDRPSPLGPLGRSPSLTCEETVTRTQEQQSGTELQSLCSRPPVGVVSVEDGEEVEQCAESPDGGRWWSNVTAPFGVSVGPREAAGCSYKDGEACENQGELPNTVSLRRRLQKRLASEGVGISLECADVINNSLNVFLKQIIEPCVSIASNKAVMPDRSKKVSSVLDFRVAMESNPRLLGPDWPVQLEKICHHASKE</sequence>
<evidence type="ECO:0008006" key="4">
    <source>
        <dbReference type="Google" id="ProtNLM"/>
    </source>
</evidence>
<feature type="compositionally biased region" description="Basic and acidic residues" evidence="1">
    <location>
        <begin position="146"/>
        <end position="156"/>
    </location>
</feature>
<dbReference type="GO" id="GO:0006357">
    <property type="term" value="P:regulation of transcription by RNA polymerase II"/>
    <property type="evidence" value="ECO:0007669"/>
    <property type="project" value="TreeGrafter"/>
</dbReference>
<proteinExistence type="predicted"/>
<dbReference type="GO" id="GO:0000124">
    <property type="term" value="C:SAGA complex"/>
    <property type="evidence" value="ECO:0007669"/>
    <property type="project" value="TreeGrafter"/>
</dbReference>
<dbReference type="GO" id="GO:0003713">
    <property type="term" value="F:transcription coactivator activity"/>
    <property type="evidence" value="ECO:0007669"/>
    <property type="project" value="TreeGrafter"/>
</dbReference>
<evidence type="ECO:0000256" key="1">
    <source>
        <dbReference type="SAM" id="MobiDB-lite"/>
    </source>
</evidence>
<comment type="caution">
    <text evidence="2">The sequence shown here is derived from an EMBL/GenBank/DDBJ whole genome shotgun (WGS) entry which is preliminary data.</text>
</comment>
<dbReference type="AlphaFoldDB" id="A0A8X8X4J0"/>
<dbReference type="PANTHER" id="PTHR21277:SF44">
    <property type="entry name" value="TRANSCRIPTIONAL REGULATOR OF RNA POLII, SAGA, SUBUNIT"/>
    <property type="match status" value="1"/>
</dbReference>
<organism evidence="2">
    <name type="scientific">Salvia splendens</name>
    <name type="common">Scarlet sage</name>
    <dbReference type="NCBI Taxonomy" id="180675"/>
    <lineage>
        <taxon>Eukaryota</taxon>
        <taxon>Viridiplantae</taxon>
        <taxon>Streptophyta</taxon>
        <taxon>Embryophyta</taxon>
        <taxon>Tracheophyta</taxon>
        <taxon>Spermatophyta</taxon>
        <taxon>Magnoliopsida</taxon>
        <taxon>eudicotyledons</taxon>
        <taxon>Gunneridae</taxon>
        <taxon>Pentapetalae</taxon>
        <taxon>asterids</taxon>
        <taxon>lamiids</taxon>
        <taxon>Lamiales</taxon>
        <taxon>Lamiaceae</taxon>
        <taxon>Nepetoideae</taxon>
        <taxon>Mentheae</taxon>
        <taxon>Salviinae</taxon>
        <taxon>Salvia</taxon>
        <taxon>Salvia subgen. Calosphace</taxon>
        <taxon>core Calosphace</taxon>
    </lineage>
</organism>
<evidence type="ECO:0000313" key="3">
    <source>
        <dbReference type="Proteomes" id="UP000298416"/>
    </source>
</evidence>
<dbReference type="Proteomes" id="UP000298416">
    <property type="component" value="Unassembled WGS sequence"/>
</dbReference>
<gene>
    <name evidence="2" type="ORF">SASPL_134251</name>
</gene>
<name>A0A8X8X4J0_SALSN</name>